<dbReference type="EMBL" id="JAHOEP010000028">
    <property type="protein sequence ID" value="MBV3408804.1"/>
    <property type="molecule type" value="Genomic_DNA"/>
</dbReference>
<accession>A0AAW4NFY5</accession>
<organism evidence="2 3">
    <name type="scientific">Segatella copri</name>
    <dbReference type="NCBI Taxonomy" id="165179"/>
    <lineage>
        <taxon>Bacteria</taxon>
        <taxon>Pseudomonadati</taxon>
        <taxon>Bacteroidota</taxon>
        <taxon>Bacteroidia</taxon>
        <taxon>Bacteroidales</taxon>
        <taxon>Prevotellaceae</taxon>
        <taxon>Segatella</taxon>
    </lineage>
</organism>
<feature type="chain" id="PRO_5043958029" evidence="1">
    <location>
        <begin position="17"/>
        <end position="431"/>
    </location>
</feature>
<dbReference type="Pfam" id="PF03415">
    <property type="entry name" value="Peptidase_C11"/>
    <property type="match status" value="1"/>
</dbReference>
<dbReference type="PANTHER" id="PTHR37835:SF1">
    <property type="entry name" value="ALPHA-CLOSTRIPAIN"/>
    <property type="match status" value="1"/>
</dbReference>
<evidence type="ECO:0000313" key="3">
    <source>
        <dbReference type="Proteomes" id="UP001196316"/>
    </source>
</evidence>
<name>A0AAW4NFY5_9BACT</name>
<dbReference type="AlphaFoldDB" id="A0AAW4NFY5"/>
<sequence length="431" mass="47826">MIKKLFTLFICTLSLAATFTSCGDEAIDVESVNKQTIFVFYPWTGGTSSTGLKYFLENNVDSMCAGIVDKKGLTNARVLVFFTEKYNESTLYDLQYDAATKTVKRVPIKKYEGNSHCTAEGFADLLNDVRQNAEALNYSLIIGAHGCGWTYANDWVNYPYMARPKAGSTEKGNDKNTIVSTTTSDHFSGIQFGNDPNRPATRFFGSVSLSDNAIDISTLAEGIKLSGLKMQYILFDACYMGNVETAYELKDVTNFLISSSSEVMGEGIPYKTIWSYLCSSAPNYSSAVSGIVNFYRNSDIPYCNMAAIDCRQIDKLASIMKEINSKYTLASTVPLDSIQPLDGFSPNLFYDLSVYVDSLYPSGYLKDQFTSQLKLTVRAAEHTDEAYTALKSFYGKTFKVKNYCGLSISDPSQHSVAIKGREKTAWWKATH</sequence>
<proteinExistence type="predicted"/>
<gene>
    <name evidence="2" type="ORF">KSW80_10405</name>
</gene>
<protein>
    <submittedName>
        <fullName evidence="2">Uncharacterized protein</fullName>
    </submittedName>
</protein>
<dbReference type="PROSITE" id="PS51257">
    <property type="entry name" value="PROKAR_LIPOPROTEIN"/>
    <property type="match status" value="1"/>
</dbReference>
<dbReference type="RefSeq" id="WP_217326804.1">
    <property type="nucleotide sequence ID" value="NZ_JAHOEK010000027.1"/>
</dbReference>
<feature type="signal peptide" evidence="1">
    <location>
        <begin position="1"/>
        <end position="16"/>
    </location>
</feature>
<dbReference type="Proteomes" id="UP001196316">
    <property type="component" value="Unassembled WGS sequence"/>
</dbReference>
<keyword evidence="1" id="KW-0732">Signal</keyword>
<reference evidence="2" key="1">
    <citation type="submission" date="2021-06" db="EMBL/GenBank/DDBJ databases">
        <title>Collection of gut derived symbiotic bacterial strains cultured from healthy donors.</title>
        <authorList>
            <person name="Lin H."/>
            <person name="Littmann E."/>
            <person name="Pamer E.G."/>
        </authorList>
    </citation>
    <scope>NUCLEOTIDE SEQUENCE</scope>
    <source>
        <strain evidence="2">MSK.21.60</strain>
    </source>
</reference>
<dbReference type="PANTHER" id="PTHR37835">
    <property type="entry name" value="ALPHA-CLOSTRIPAIN"/>
    <property type="match status" value="1"/>
</dbReference>
<evidence type="ECO:0000313" key="2">
    <source>
        <dbReference type="EMBL" id="MBV3408804.1"/>
    </source>
</evidence>
<dbReference type="InterPro" id="IPR005077">
    <property type="entry name" value="Peptidase_C11"/>
</dbReference>
<comment type="caution">
    <text evidence="2">The sequence shown here is derived from an EMBL/GenBank/DDBJ whole genome shotgun (WGS) entry which is preliminary data.</text>
</comment>
<evidence type="ECO:0000256" key="1">
    <source>
        <dbReference type="SAM" id="SignalP"/>
    </source>
</evidence>